<name>A0A4Y2I3N0_ARAVE</name>
<gene>
    <name evidence="2" type="ORF">AVEN_306_1</name>
</gene>
<feature type="transmembrane region" description="Helical" evidence="1">
    <location>
        <begin position="47"/>
        <end position="65"/>
    </location>
</feature>
<dbReference type="Proteomes" id="UP000499080">
    <property type="component" value="Unassembled WGS sequence"/>
</dbReference>
<evidence type="ECO:0000313" key="2">
    <source>
        <dbReference type="EMBL" id="GBM72185.1"/>
    </source>
</evidence>
<sequence>MDRTDTVPVDLILCILVGTYTAPVSEQNFIILDETICLSSNHPVDSFTVLPDCIIPCFMVAFIAFEGKRKWITPRPVDKMLLSTIDAAYKLLIRGENPCLFPHKIF</sequence>
<dbReference type="AlphaFoldDB" id="A0A4Y2I3N0"/>
<dbReference type="EMBL" id="BGPR01002362">
    <property type="protein sequence ID" value="GBM72185.1"/>
    <property type="molecule type" value="Genomic_DNA"/>
</dbReference>
<reference evidence="2 3" key="1">
    <citation type="journal article" date="2019" name="Sci. Rep.">
        <title>Orb-weaving spider Araneus ventricosus genome elucidates the spidroin gene catalogue.</title>
        <authorList>
            <person name="Kono N."/>
            <person name="Nakamura H."/>
            <person name="Ohtoshi R."/>
            <person name="Moran D.A.P."/>
            <person name="Shinohara A."/>
            <person name="Yoshida Y."/>
            <person name="Fujiwara M."/>
            <person name="Mori M."/>
            <person name="Tomita M."/>
            <person name="Arakawa K."/>
        </authorList>
    </citation>
    <scope>NUCLEOTIDE SEQUENCE [LARGE SCALE GENOMIC DNA]</scope>
</reference>
<evidence type="ECO:0000256" key="1">
    <source>
        <dbReference type="SAM" id="Phobius"/>
    </source>
</evidence>
<accession>A0A4Y2I3N0</accession>
<keyword evidence="1" id="KW-1133">Transmembrane helix</keyword>
<organism evidence="2 3">
    <name type="scientific">Araneus ventricosus</name>
    <name type="common">Orbweaver spider</name>
    <name type="synonym">Epeira ventricosa</name>
    <dbReference type="NCBI Taxonomy" id="182803"/>
    <lineage>
        <taxon>Eukaryota</taxon>
        <taxon>Metazoa</taxon>
        <taxon>Ecdysozoa</taxon>
        <taxon>Arthropoda</taxon>
        <taxon>Chelicerata</taxon>
        <taxon>Arachnida</taxon>
        <taxon>Araneae</taxon>
        <taxon>Araneomorphae</taxon>
        <taxon>Entelegynae</taxon>
        <taxon>Araneoidea</taxon>
        <taxon>Araneidae</taxon>
        <taxon>Araneus</taxon>
    </lineage>
</organism>
<keyword evidence="1" id="KW-0472">Membrane</keyword>
<keyword evidence="1" id="KW-0812">Transmembrane</keyword>
<keyword evidence="3" id="KW-1185">Reference proteome</keyword>
<proteinExistence type="predicted"/>
<comment type="caution">
    <text evidence="2">The sequence shown here is derived from an EMBL/GenBank/DDBJ whole genome shotgun (WGS) entry which is preliminary data.</text>
</comment>
<protein>
    <submittedName>
        <fullName evidence="2">Uncharacterized protein</fullName>
    </submittedName>
</protein>
<evidence type="ECO:0000313" key="3">
    <source>
        <dbReference type="Proteomes" id="UP000499080"/>
    </source>
</evidence>